<dbReference type="EMBL" id="JALLBG020000254">
    <property type="protein sequence ID" value="KAL3757751.1"/>
    <property type="molecule type" value="Genomic_DNA"/>
</dbReference>
<keyword evidence="5" id="KW-1185">Reference proteome</keyword>
<evidence type="ECO:0000256" key="1">
    <source>
        <dbReference type="ARBA" id="ARBA00008361"/>
    </source>
</evidence>
<protein>
    <recommendedName>
        <fullName evidence="6">Methyltransferase domain-containing protein</fullName>
    </recommendedName>
</protein>
<keyword evidence="2" id="KW-0489">Methyltransferase</keyword>
<evidence type="ECO:0000313" key="4">
    <source>
        <dbReference type="EMBL" id="KAL3757751.1"/>
    </source>
</evidence>
<comment type="caution">
    <text evidence="4">The sequence shown here is derived from an EMBL/GenBank/DDBJ whole genome shotgun (WGS) entry which is preliminary data.</text>
</comment>
<dbReference type="AlphaFoldDB" id="A0ABD3M4T9"/>
<evidence type="ECO:0000256" key="3">
    <source>
        <dbReference type="ARBA" id="ARBA00022679"/>
    </source>
</evidence>
<comment type="similarity">
    <text evidence="1">Belongs to the methyltransferase superfamily.</text>
</comment>
<accession>A0ABD3M4T9</accession>
<evidence type="ECO:0000313" key="5">
    <source>
        <dbReference type="Proteomes" id="UP001530293"/>
    </source>
</evidence>
<dbReference type="InterPro" id="IPR051419">
    <property type="entry name" value="Lys/N-term_MeTrsfase_sf"/>
</dbReference>
<sequence length="341" mass="38065">MITASSGVGFLPLIGSSNFHTPRNLIYQQMELLATNDDTGMVSPPYNSPTSNQRWEQQPPFDFSSKYGWDNFYKLGFEQHQILSMRSIASTDIRDDCNAKLGDDNSDIIESMEYEWHPHIPHSAIIDAIKPSVEAASQYYSQALHSSSSLHNQRQKIMPSILLVGCGNSALPRILHDAFDNIPVSVTCLDYSVTCMDMIRSMYEHACPHMNFVVGDATDLQNDSSDDDNDVDTITTRQSKQFDIIIDKGLLDALMCGEGFDIGKLMDGVNAVLTSYEWGMHVLICFQLSKASKQYLDVMPGLGWNFDIPVKGSENGRGCFNLAKRCKSQRGDGPADWSNYN</sequence>
<reference evidence="4 5" key="1">
    <citation type="submission" date="2024-10" db="EMBL/GenBank/DDBJ databases">
        <title>Updated reference genomes for cyclostephanoid diatoms.</title>
        <authorList>
            <person name="Roberts W.R."/>
            <person name="Alverson A.J."/>
        </authorList>
    </citation>
    <scope>NUCLEOTIDE SEQUENCE [LARGE SCALE GENOMIC DNA]</scope>
    <source>
        <strain evidence="4 5">AJA232-27</strain>
    </source>
</reference>
<dbReference type="PANTHER" id="PTHR12176">
    <property type="entry name" value="SAM-DEPENDENT METHYLTRANSFERASE SUPERFAMILY PROTEIN"/>
    <property type="match status" value="1"/>
</dbReference>
<evidence type="ECO:0000256" key="2">
    <source>
        <dbReference type="ARBA" id="ARBA00022603"/>
    </source>
</evidence>
<evidence type="ECO:0008006" key="6">
    <source>
        <dbReference type="Google" id="ProtNLM"/>
    </source>
</evidence>
<keyword evidence="3" id="KW-0808">Transferase</keyword>
<dbReference type="Gene3D" id="3.40.50.150">
    <property type="entry name" value="Vaccinia Virus protein VP39"/>
    <property type="match status" value="1"/>
</dbReference>
<dbReference type="SUPFAM" id="SSF53335">
    <property type="entry name" value="S-adenosyl-L-methionine-dependent methyltransferases"/>
    <property type="match status" value="1"/>
</dbReference>
<dbReference type="GO" id="GO:0032259">
    <property type="term" value="P:methylation"/>
    <property type="evidence" value="ECO:0007669"/>
    <property type="project" value="UniProtKB-KW"/>
</dbReference>
<organism evidence="4 5">
    <name type="scientific">Discostella pseudostelligera</name>
    <dbReference type="NCBI Taxonomy" id="259834"/>
    <lineage>
        <taxon>Eukaryota</taxon>
        <taxon>Sar</taxon>
        <taxon>Stramenopiles</taxon>
        <taxon>Ochrophyta</taxon>
        <taxon>Bacillariophyta</taxon>
        <taxon>Coscinodiscophyceae</taxon>
        <taxon>Thalassiosirophycidae</taxon>
        <taxon>Stephanodiscales</taxon>
        <taxon>Stephanodiscaceae</taxon>
        <taxon>Discostella</taxon>
    </lineage>
</organism>
<proteinExistence type="inferred from homology"/>
<dbReference type="GO" id="GO:0008168">
    <property type="term" value="F:methyltransferase activity"/>
    <property type="evidence" value="ECO:0007669"/>
    <property type="project" value="UniProtKB-KW"/>
</dbReference>
<dbReference type="PANTHER" id="PTHR12176:SF80">
    <property type="entry name" value="EEF1A LYSINE METHYLTRANSFERASE 4"/>
    <property type="match status" value="1"/>
</dbReference>
<dbReference type="Proteomes" id="UP001530293">
    <property type="component" value="Unassembled WGS sequence"/>
</dbReference>
<dbReference type="InterPro" id="IPR029063">
    <property type="entry name" value="SAM-dependent_MTases_sf"/>
</dbReference>
<gene>
    <name evidence="4" type="ORF">ACHAWU_000392</name>
</gene>
<name>A0ABD3M4T9_9STRA</name>